<evidence type="ECO:0000313" key="1">
    <source>
        <dbReference type="EMBL" id="KAK5991670.1"/>
    </source>
</evidence>
<dbReference type="Proteomes" id="UP001338125">
    <property type="component" value="Unassembled WGS sequence"/>
</dbReference>
<sequence length="73" mass="8030">MYVLNKSSSWNNRKATRVSNDDVYPLDTVATTARVNADSDLENQVEAWQPGDIVVKRDVYVHSAPTKPAAGPV</sequence>
<dbReference type="EMBL" id="JAVFKD010000013">
    <property type="protein sequence ID" value="KAK5991670.1"/>
    <property type="molecule type" value="Genomic_DNA"/>
</dbReference>
<proteinExistence type="predicted"/>
<organism evidence="1 2">
    <name type="scientific">Cladobotryum mycophilum</name>
    <dbReference type="NCBI Taxonomy" id="491253"/>
    <lineage>
        <taxon>Eukaryota</taxon>
        <taxon>Fungi</taxon>
        <taxon>Dikarya</taxon>
        <taxon>Ascomycota</taxon>
        <taxon>Pezizomycotina</taxon>
        <taxon>Sordariomycetes</taxon>
        <taxon>Hypocreomycetidae</taxon>
        <taxon>Hypocreales</taxon>
        <taxon>Hypocreaceae</taxon>
        <taxon>Cladobotryum</taxon>
    </lineage>
</organism>
<gene>
    <name evidence="1" type="ORF">PT974_07703</name>
</gene>
<name>A0ABR0SIU2_9HYPO</name>
<accession>A0ABR0SIU2</accession>
<keyword evidence="2" id="KW-1185">Reference proteome</keyword>
<evidence type="ECO:0000313" key="2">
    <source>
        <dbReference type="Proteomes" id="UP001338125"/>
    </source>
</evidence>
<reference evidence="1 2" key="1">
    <citation type="submission" date="2024-01" db="EMBL/GenBank/DDBJ databases">
        <title>Complete genome of Cladobotryum mycophilum ATHUM6906.</title>
        <authorList>
            <person name="Christinaki A.C."/>
            <person name="Myridakis A.I."/>
            <person name="Kouvelis V.N."/>
        </authorList>
    </citation>
    <scope>NUCLEOTIDE SEQUENCE [LARGE SCALE GENOMIC DNA]</scope>
    <source>
        <strain evidence="1 2">ATHUM6906</strain>
    </source>
</reference>
<comment type="caution">
    <text evidence="1">The sequence shown here is derived from an EMBL/GenBank/DDBJ whole genome shotgun (WGS) entry which is preliminary data.</text>
</comment>
<protein>
    <submittedName>
        <fullName evidence="1">Uncharacterized protein</fullName>
    </submittedName>
</protein>